<dbReference type="GO" id="GO:0022857">
    <property type="term" value="F:transmembrane transporter activity"/>
    <property type="evidence" value="ECO:0007669"/>
    <property type="project" value="InterPro"/>
</dbReference>
<keyword evidence="4 7" id="KW-0812">Transmembrane</keyword>
<feature type="transmembrane region" description="Helical" evidence="7">
    <location>
        <begin position="318"/>
        <end position="337"/>
    </location>
</feature>
<keyword evidence="3" id="KW-1003">Cell membrane</keyword>
<feature type="transmembrane region" description="Helical" evidence="7">
    <location>
        <begin position="386"/>
        <end position="404"/>
    </location>
</feature>
<gene>
    <name evidence="9" type="ORF">GJU41_01520</name>
</gene>
<keyword evidence="5 7" id="KW-1133">Transmembrane helix</keyword>
<dbReference type="Gene3D" id="1.20.1250.20">
    <property type="entry name" value="MFS general substrate transporter like domains"/>
    <property type="match status" value="1"/>
</dbReference>
<feature type="transmembrane region" description="Helical" evidence="7">
    <location>
        <begin position="81"/>
        <end position="104"/>
    </location>
</feature>
<dbReference type="EMBL" id="WKKF01000001">
    <property type="protein sequence ID" value="MRX52637.1"/>
    <property type="molecule type" value="Genomic_DNA"/>
</dbReference>
<keyword evidence="2" id="KW-0813">Transport</keyword>
<evidence type="ECO:0000256" key="3">
    <source>
        <dbReference type="ARBA" id="ARBA00022475"/>
    </source>
</evidence>
<feature type="transmembrane region" description="Helical" evidence="7">
    <location>
        <begin position="175"/>
        <end position="197"/>
    </location>
</feature>
<evidence type="ECO:0000313" key="9">
    <source>
        <dbReference type="EMBL" id="MRX52637.1"/>
    </source>
</evidence>
<reference evidence="9 10" key="1">
    <citation type="submission" date="2019-11" db="EMBL/GenBank/DDBJ databases">
        <title>Bacillus idriensis genome.</title>
        <authorList>
            <person name="Konopka E.N."/>
            <person name="Newman J.D."/>
        </authorList>
    </citation>
    <scope>NUCLEOTIDE SEQUENCE [LARGE SCALE GENOMIC DNA]</scope>
    <source>
        <strain evidence="9 10">DSM 19097</strain>
    </source>
</reference>
<evidence type="ECO:0000256" key="1">
    <source>
        <dbReference type="ARBA" id="ARBA00004651"/>
    </source>
</evidence>
<accession>A0A6I2M510</accession>
<feature type="transmembrane region" description="Helical" evidence="7">
    <location>
        <begin position="255"/>
        <end position="276"/>
    </location>
</feature>
<sequence length="447" mass="49636">MHSKSVQVFLTFDIKQTYQLYRMEVPRDGIGEEGRCFRVINDKMRQPQNFHIVFLSIVFCFWFSMYIYIPTFSIYLDVLDMGYYASGIIMGSYGIMQIIIRFPLGIAADKYKISSKVLVAFGFAVSFISAILLALTNDFMPIFFGRFLAGVTAAMWVVLTIWYSSSFDESRSLKAMGILQSMTVASQLISMAISSWIADVLGFTSLFWIGGIFALIGLILVLSLSSADTVEAEDKTGEVKQGESIVKHVVKNRKLWSLSLLSLLSHAVLFTTIFGFSSVYFNELNDHAAAILLLVIAFMVPHVLAPVVLALKKGSFTNPFFIMFICFVIGALSLLLMGGTNNWAVYCFLHTILGLSLGFIFPVLLDQVSKTNHKAGSKTAMGFYQSIYSIGIVAGPIAAGYIARQTDLRTVFIMSSILLFIGGIISVAESAAYQKSRKYKREHQVST</sequence>
<dbReference type="Pfam" id="PF07690">
    <property type="entry name" value="MFS_1"/>
    <property type="match status" value="1"/>
</dbReference>
<evidence type="ECO:0000256" key="7">
    <source>
        <dbReference type="SAM" id="Phobius"/>
    </source>
</evidence>
<protein>
    <submittedName>
        <fullName evidence="9">MFS transporter</fullName>
    </submittedName>
</protein>
<proteinExistence type="predicted"/>
<keyword evidence="6 7" id="KW-0472">Membrane</keyword>
<organism evidence="9 10">
    <name type="scientific">Metabacillus idriensis</name>
    <dbReference type="NCBI Taxonomy" id="324768"/>
    <lineage>
        <taxon>Bacteria</taxon>
        <taxon>Bacillati</taxon>
        <taxon>Bacillota</taxon>
        <taxon>Bacilli</taxon>
        <taxon>Bacillales</taxon>
        <taxon>Bacillaceae</taxon>
        <taxon>Metabacillus</taxon>
    </lineage>
</organism>
<dbReference type="PANTHER" id="PTHR23517">
    <property type="entry name" value="RESISTANCE PROTEIN MDTM, PUTATIVE-RELATED-RELATED"/>
    <property type="match status" value="1"/>
</dbReference>
<dbReference type="InterPro" id="IPR011701">
    <property type="entry name" value="MFS"/>
</dbReference>
<feature type="transmembrane region" description="Helical" evidence="7">
    <location>
        <begin position="343"/>
        <end position="365"/>
    </location>
</feature>
<evidence type="ECO:0000256" key="6">
    <source>
        <dbReference type="ARBA" id="ARBA00023136"/>
    </source>
</evidence>
<evidence type="ECO:0000259" key="8">
    <source>
        <dbReference type="PROSITE" id="PS50850"/>
    </source>
</evidence>
<evidence type="ECO:0000256" key="5">
    <source>
        <dbReference type="ARBA" id="ARBA00022989"/>
    </source>
</evidence>
<feature type="transmembrane region" description="Helical" evidence="7">
    <location>
        <begin position="142"/>
        <end position="163"/>
    </location>
</feature>
<comment type="subcellular location">
    <subcellularLocation>
        <location evidence="1">Cell membrane</location>
        <topology evidence="1">Multi-pass membrane protein</topology>
    </subcellularLocation>
</comment>
<dbReference type="GO" id="GO:0005886">
    <property type="term" value="C:plasma membrane"/>
    <property type="evidence" value="ECO:0007669"/>
    <property type="project" value="UniProtKB-SubCell"/>
</dbReference>
<keyword evidence="10" id="KW-1185">Reference proteome</keyword>
<feature type="domain" description="Major facilitator superfamily (MFS) profile" evidence="8">
    <location>
        <begin position="50"/>
        <end position="434"/>
    </location>
</feature>
<dbReference type="InterPro" id="IPR050171">
    <property type="entry name" value="MFS_Transporters"/>
</dbReference>
<feature type="transmembrane region" description="Helical" evidence="7">
    <location>
        <begin position="288"/>
        <end position="311"/>
    </location>
</feature>
<feature type="transmembrane region" description="Helical" evidence="7">
    <location>
        <begin position="116"/>
        <end position="136"/>
    </location>
</feature>
<dbReference type="SUPFAM" id="SSF103473">
    <property type="entry name" value="MFS general substrate transporter"/>
    <property type="match status" value="1"/>
</dbReference>
<evidence type="ECO:0000256" key="2">
    <source>
        <dbReference type="ARBA" id="ARBA00022448"/>
    </source>
</evidence>
<feature type="transmembrane region" description="Helical" evidence="7">
    <location>
        <begin position="203"/>
        <end position="225"/>
    </location>
</feature>
<dbReference type="Proteomes" id="UP000441585">
    <property type="component" value="Unassembled WGS sequence"/>
</dbReference>
<evidence type="ECO:0000313" key="10">
    <source>
        <dbReference type="Proteomes" id="UP000441585"/>
    </source>
</evidence>
<name>A0A6I2M510_9BACI</name>
<comment type="caution">
    <text evidence="9">The sequence shown here is derived from an EMBL/GenBank/DDBJ whole genome shotgun (WGS) entry which is preliminary data.</text>
</comment>
<feature type="transmembrane region" description="Helical" evidence="7">
    <location>
        <begin position="410"/>
        <end position="433"/>
    </location>
</feature>
<dbReference type="AlphaFoldDB" id="A0A6I2M510"/>
<dbReference type="PROSITE" id="PS50850">
    <property type="entry name" value="MFS"/>
    <property type="match status" value="1"/>
</dbReference>
<dbReference type="InterPro" id="IPR036259">
    <property type="entry name" value="MFS_trans_sf"/>
</dbReference>
<dbReference type="PANTHER" id="PTHR23517:SF3">
    <property type="entry name" value="INTEGRAL MEMBRANE TRANSPORT PROTEIN"/>
    <property type="match status" value="1"/>
</dbReference>
<evidence type="ECO:0000256" key="4">
    <source>
        <dbReference type="ARBA" id="ARBA00022692"/>
    </source>
</evidence>
<dbReference type="InterPro" id="IPR020846">
    <property type="entry name" value="MFS_dom"/>
</dbReference>
<feature type="transmembrane region" description="Helical" evidence="7">
    <location>
        <begin position="50"/>
        <end position="69"/>
    </location>
</feature>